<keyword evidence="3" id="KW-1185">Reference proteome</keyword>
<evidence type="ECO:0000256" key="1">
    <source>
        <dbReference type="SAM" id="Phobius"/>
    </source>
</evidence>
<sequence>MIVASGILLAVLLTVAAVLHLMWAAGVMWPFRDERDLLRKVFSDAEALPPTVATLGVGAALLGAAYLALAGVWTSLRLPFVADWLYVLGLWVVVGVMALRGIAEPIFYIFKPANPDYQRLDRLVYSPLCVLLAVLGLVVVI</sequence>
<evidence type="ECO:0008006" key="4">
    <source>
        <dbReference type="Google" id="ProtNLM"/>
    </source>
</evidence>
<evidence type="ECO:0000313" key="2">
    <source>
        <dbReference type="EMBL" id="MBB5800869.1"/>
    </source>
</evidence>
<comment type="caution">
    <text evidence="2">The sequence shown here is derived from an EMBL/GenBank/DDBJ whole genome shotgun (WGS) entry which is preliminary data.</text>
</comment>
<organism evidence="2 3">
    <name type="scientific">Saccharothrix ecbatanensis</name>
    <dbReference type="NCBI Taxonomy" id="1105145"/>
    <lineage>
        <taxon>Bacteria</taxon>
        <taxon>Bacillati</taxon>
        <taxon>Actinomycetota</taxon>
        <taxon>Actinomycetes</taxon>
        <taxon>Pseudonocardiales</taxon>
        <taxon>Pseudonocardiaceae</taxon>
        <taxon>Saccharothrix</taxon>
    </lineage>
</organism>
<accession>A0A7W9HEM6</accession>
<proteinExistence type="predicted"/>
<feature type="transmembrane region" description="Helical" evidence="1">
    <location>
        <begin position="123"/>
        <end position="140"/>
    </location>
</feature>
<protein>
    <recommendedName>
        <fullName evidence="4">DUF3995 domain-containing protein</fullName>
    </recommendedName>
</protein>
<evidence type="ECO:0000313" key="3">
    <source>
        <dbReference type="Proteomes" id="UP000552097"/>
    </source>
</evidence>
<gene>
    <name evidence="2" type="ORF">F4560_000637</name>
</gene>
<keyword evidence="1" id="KW-0472">Membrane</keyword>
<reference evidence="2 3" key="1">
    <citation type="submission" date="2020-08" db="EMBL/GenBank/DDBJ databases">
        <title>Sequencing the genomes of 1000 actinobacteria strains.</title>
        <authorList>
            <person name="Klenk H.-P."/>
        </authorList>
    </citation>
    <scope>NUCLEOTIDE SEQUENCE [LARGE SCALE GENOMIC DNA]</scope>
    <source>
        <strain evidence="2 3">DSM 45486</strain>
    </source>
</reference>
<dbReference type="InterPro" id="IPR025058">
    <property type="entry name" value="DUF3995"/>
</dbReference>
<name>A0A7W9HEM6_9PSEU</name>
<dbReference type="AlphaFoldDB" id="A0A7W9HEM6"/>
<keyword evidence="1" id="KW-0812">Transmembrane</keyword>
<dbReference type="RefSeq" id="WP_184915948.1">
    <property type="nucleotide sequence ID" value="NZ_JACHMO010000001.1"/>
</dbReference>
<dbReference type="Proteomes" id="UP000552097">
    <property type="component" value="Unassembled WGS sequence"/>
</dbReference>
<feature type="transmembrane region" description="Helical" evidence="1">
    <location>
        <begin position="48"/>
        <end position="72"/>
    </location>
</feature>
<dbReference type="EMBL" id="JACHMO010000001">
    <property type="protein sequence ID" value="MBB5800869.1"/>
    <property type="molecule type" value="Genomic_DNA"/>
</dbReference>
<dbReference type="Pfam" id="PF13160">
    <property type="entry name" value="DUF3995"/>
    <property type="match status" value="1"/>
</dbReference>
<keyword evidence="1" id="KW-1133">Transmembrane helix</keyword>
<feature type="transmembrane region" description="Helical" evidence="1">
    <location>
        <begin position="84"/>
        <end position="103"/>
    </location>
</feature>